<keyword evidence="3" id="KW-1185">Reference proteome</keyword>
<comment type="caution">
    <text evidence="2">The sequence shown here is derived from an EMBL/GenBank/DDBJ whole genome shotgun (WGS) entry which is preliminary data.</text>
</comment>
<accession>A0A972SFA5</accession>
<reference evidence="2 3" key="1">
    <citation type="submission" date="2019-11" db="EMBL/GenBank/DDBJ databases">
        <title>Metabolism of dissolved organic matter in forest soils.</title>
        <authorList>
            <person name="Cyle K.T."/>
            <person name="Wilhelm R.C."/>
            <person name="Martinez C.E."/>
        </authorList>
    </citation>
    <scope>NUCLEOTIDE SEQUENCE [LARGE SCALE GENOMIC DNA]</scope>
    <source>
        <strain evidence="2 3">5N</strain>
    </source>
</reference>
<dbReference type="Gene3D" id="3.10.180.10">
    <property type="entry name" value="2,3-Dihydroxybiphenyl 1,2-Dioxygenase, domain 1"/>
    <property type="match status" value="1"/>
</dbReference>
<dbReference type="InterPro" id="IPR029068">
    <property type="entry name" value="Glyas_Bleomycin-R_OHBP_Dase"/>
</dbReference>
<dbReference type="InterPro" id="IPR004360">
    <property type="entry name" value="Glyas_Fos-R_dOase_dom"/>
</dbReference>
<protein>
    <submittedName>
        <fullName evidence="2">VOC family protein</fullName>
    </submittedName>
</protein>
<proteinExistence type="predicted"/>
<organism evidence="2 3">
    <name type="scientific">Paraburkholderia elongata</name>
    <dbReference type="NCBI Taxonomy" id="2675747"/>
    <lineage>
        <taxon>Bacteria</taxon>
        <taxon>Pseudomonadati</taxon>
        <taxon>Pseudomonadota</taxon>
        <taxon>Betaproteobacteria</taxon>
        <taxon>Burkholderiales</taxon>
        <taxon>Burkholderiaceae</taxon>
        <taxon>Paraburkholderia</taxon>
    </lineage>
</organism>
<dbReference type="SUPFAM" id="SSF54593">
    <property type="entry name" value="Glyoxalase/Bleomycin resistance protein/Dihydroxybiphenyl dioxygenase"/>
    <property type="match status" value="1"/>
</dbReference>
<dbReference type="Proteomes" id="UP000655523">
    <property type="component" value="Unassembled WGS sequence"/>
</dbReference>
<evidence type="ECO:0000313" key="2">
    <source>
        <dbReference type="EMBL" id="NPT53638.1"/>
    </source>
</evidence>
<gene>
    <name evidence="2" type="ORF">GNZ13_03160</name>
</gene>
<dbReference type="EMBL" id="WOEZ01000018">
    <property type="protein sequence ID" value="NPT53638.1"/>
    <property type="molecule type" value="Genomic_DNA"/>
</dbReference>
<dbReference type="CDD" id="cd06587">
    <property type="entry name" value="VOC"/>
    <property type="match status" value="1"/>
</dbReference>
<dbReference type="Pfam" id="PF00903">
    <property type="entry name" value="Glyoxalase"/>
    <property type="match status" value="1"/>
</dbReference>
<name>A0A972SFA5_9BURK</name>
<feature type="domain" description="VOC" evidence="1">
    <location>
        <begin position="36"/>
        <end position="168"/>
    </location>
</feature>
<dbReference type="PROSITE" id="PS51819">
    <property type="entry name" value="VOC"/>
    <property type="match status" value="1"/>
</dbReference>
<evidence type="ECO:0000313" key="3">
    <source>
        <dbReference type="Proteomes" id="UP000655523"/>
    </source>
</evidence>
<evidence type="ECO:0000259" key="1">
    <source>
        <dbReference type="PROSITE" id="PS51819"/>
    </source>
</evidence>
<sequence length="195" mass="22545">MSHHDENVFAAVGDSAVDLQQKQRAIERRARSRVRGLNHHAYYSADAATTRHFYEDILEMPMTIALRIPEEVFTGRAAPYCHFFFEMGDGSSIAFFDYPDVFDGKPPFEVSTVYHHHIAINVDSDESIEYFRQRLEKEGYPSTFVDHGAFHSLYVRDPNGMNLELCYSPPETEDFFLRAERVARDELDKWAAKRG</sequence>
<dbReference type="RefSeq" id="WP_172160418.1">
    <property type="nucleotide sequence ID" value="NZ_WOEZ01000018.1"/>
</dbReference>
<dbReference type="AlphaFoldDB" id="A0A972SFA5"/>
<dbReference type="InterPro" id="IPR037523">
    <property type="entry name" value="VOC_core"/>
</dbReference>